<keyword evidence="3" id="KW-1185">Reference proteome</keyword>
<feature type="region of interest" description="Disordered" evidence="1">
    <location>
        <begin position="173"/>
        <end position="267"/>
    </location>
</feature>
<sequence length="326" mass="35137">MPGSVFEPLDACMRCRCTTYGLECCETGFIKQYVSTPPPGCKVIKDNCDEFIVMEDNNSTDCFTGLQIQEVRRRNRMRNRIEDYLTNWSMQQLGMYGNPEGGPAGEPAGEAEYNPLMDINLMNMLFGNIPGRVEPLAADVPPSLLHRIMPGRSVAVSSLGGNPVDGNPVDFMGGNVNPTDIPGPNPTADTSGPNPPGIPIPTSDPMNMGGIPSGPTLDSINPTQSSLDPSQNMPDPSQSQRVDQGNSTGETPVGTGEPPMGTTTPIPGLRLVKLPMVLRGRLLRPLIKRLGGASLTDIQGQPMFKSRGNGVNDFLEFLAFMRMMNK</sequence>
<feature type="compositionally biased region" description="Low complexity" evidence="1">
    <location>
        <begin position="248"/>
        <end position="267"/>
    </location>
</feature>
<gene>
    <name evidence="2" type="ORF">FSP39_020365</name>
</gene>
<comment type="caution">
    <text evidence="2">The sequence shown here is derived from an EMBL/GenBank/DDBJ whole genome shotgun (WGS) entry which is preliminary data.</text>
</comment>
<dbReference type="AlphaFoldDB" id="A0AA89BRL8"/>
<organism evidence="2 3">
    <name type="scientific">Pinctada imbricata</name>
    <name type="common">Atlantic pearl-oyster</name>
    <name type="synonym">Pinctada martensii</name>
    <dbReference type="NCBI Taxonomy" id="66713"/>
    <lineage>
        <taxon>Eukaryota</taxon>
        <taxon>Metazoa</taxon>
        <taxon>Spiralia</taxon>
        <taxon>Lophotrochozoa</taxon>
        <taxon>Mollusca</taxon>
        <taxon>Bivalvia</taxon>
        <taxon>Autobranchia</taxon>
        <taxon>Pteriomorphia</taxon>
        <taxon>Pterioida</taxon>
        <taxon>Pterioidea</taxon>
        <taxon>Pteriidae</taxon>
        <taxon>Pinctada</taxon>
    </lineage>
</organism>
<evidence type="ECO:0000313" key="2">
    <source>
        <dbReference type="EMBL" id="KAK3088541.1"/>
    </source>
</evidence>
<evidence type="ECO:0000313" key="3">
    <source>
        <dbReference type="Proteomes" id="UP001186944"/>
    </source>
</evidence>
<dbReference type="Proteomes" id="UP001186944">
    <property type="component" value="Unassembled WGS sequence"/>
</dbReference>
<feature type="compositionally biased region" description="Polar residues" evidence="1">
    <location>
        <begin position="216"/>
        <end position="247"/>
    </location>
</feature>
<dbReference type="Gene3D" id="2.60.40.1900">
    <property type="entry name" value="Beta-microseminoprotein (PSP94) domain"/>
    <property type="match status" value="1"/>
</dbReference>
<protein>
    <submittedName>
        <fullName evidence="2">Uncharacterized protein</fullName>
    </submittedName>
</protein>
<proteinExistence type="predicted"/>
<dbReference type="EMBL" id="VSWD01000011">
    <property type="protein sequence ID" value="KAK3088541.1"/>
    <property type="molecule type" value="Genomic_DNA"/>
</dbReference>
<reference evidence="2" key="1">
    <citation type="submission" date="2019-08" db="EMBL/GenBank/DDBJ databases">
        <title>The improved chromosome-level genome for the pearl oyster Pinctada fucata martensii using PacBio sequencing and Hi-C.</title>
        <authorList>
            <person name="Zheng Z."/>
        </authorList>
    </citation>
    <scope>NUCLEOTIDE SEQUENCE</scope>
    <source>
        <strain evidence="2">ZZ-2019</strain>
        <tissue evidence="2">Adductor muscle</tissue>
    </source>
</reference>
<name>A0AA89BRL8_PINIB</name>
<evidence type="ECO:0000256" key="1">
    <source>
        <dbReference type="SAM" id="MobiDB-lite"/>
    </source>
</evidence>
<accession>A0AA89BRL8</accession>